<sequence length="86" mass="10271">MIEDGKWVVTAFVREHNHDSVVSPSKARFLRSHRSITNEQKDMIHMRMRRTLDQKMVSQVYGRIIRLRNKLAIFTQRKYSVNLRAS</sequence>
<organism evidence="1 2">
    <name type="scientific">Ananas comosus</name>
    <name type="common">Pineapple</name>
    <name type="synonym">Ananas ananas</name>
    <dbReference type="NCBI Taxonomy" id="4615"/>
    <lineage>
        <taxon>Eukaryota</taxon>
        <taxon>Viridiplantae</taxon>
        <taxon>Streptophyta</taxon>
        <taxon>Embryophyta</taxon>
        <taxon>Tracheophyta</taxon>
        <taxon>Spermatophyta</taxon>
        <taxon>Magnoliopsida</taxon>
        <taxon>Liliopsida</taxon>
        <taxon>Poales</taxon>
        <taxon>Bromeliaceae</taxon>
        <taxon>Bromelioideae</taxon>
        <taxon>Ananas</taxon>
    </lineage>
</organism>
<evidence type="ECO:0008006" key="3">
    <source>
        <dbReference type="Google" id="ProtNLM"/>
    </source>
</evidence>
<dbReference type="Proteomes" id="UP000092600">
    <property type="component" value="Unassembled WGS sequence"/>
</dbReference>
<accession>A0A199UMD2</accession>
<comment type="caution">
    <text evidence="1">The sequence shown here is derived from an EMBL/GenBank/DDBJ whole genome shotgun (WGS) entry which is preliminary data.</text>
</comment>
<reference evidence="1 2" key="1">
    <citation type="journal article" date="2016" name="DNA Res.">
        <title>The draft genome of MD-2 pineapple using hybrid error correction of long reads.</title>
        <authorList>
            <person name="Redwan R.M."/>
            <person name="Saidin A."/>
            <person name="Kumar S.V."/>
        </authorList>
    </citation>
    <scope>NUCLEOTIDE SEQUENCE [LARGE SCALE GENOMIC DNA]</scope>
    <source>
        <strain evidence="2">cv. MD2</strain>
        <tissue evidence="1">Leaf</tissue>
    </source>
</reference>
<protein>
    <recommendedName>
        <fullName evidence="3">Protein FAR1-RELATED SEQUENCE</fullName>
    </recommendedName>
</protein>
<proteinExistence type="predicted"/>
<evidence type="ECO:0000313" key="2">
    <source>
        <dbReference type="Proteomes" id="UP000092600"/>
    </source>
</evidence>
<dbReference type="EMBL" id="LSRQ01006665">
    <property type="protein sequence ID" value="OAY65841.1"/>
    <property type="molecule type" value="Genomic_DNA"/>
</dbReference>
<gene>
    <name evidence="1" type="ORF">ACMD2_11218</name>
</gene>
<evidence type="ECO:0000313" key="1">
    <source>
        <dbReference type="EMBL" id="OAY65841.1"/>
    </source>
</evidence>
<dbReference type="AlphaFoldDB" id="A0A199UMD2"/>
<name>A0A199UMD2_ANACO</name>